<evidence type="ECO:0000313" key="1">
    <source>
        <dbReference type="EMBL" id="AOM81614.1"/>
    </source>
</evidence>
<dbReference type="Proteomes" id="UP000094463">
    <property type="component" value="Chromosome"/>
</dbReference>
<reference evidence="1 2" key="1">
    <citation type="submission" date="2015-08" db="EMBL/GenBank/DDBJ databases">
        <title>The complete genome sequence of Bacillus beveridgei MLTeJB.</title>
        <authorList>
            <person name="Hanson T.E."/>
            <person name="Mesa C."/>
            <person name="Basesman S.M."/>
            <person name="Oremland R.S."/>
        </authorList>
    </citation>
    <scope>NUCLEOTIDE SEQUENCE [LARGE SCALE GENOMIC DNA]</scope>
    <source>
        <strain evidence="1 2">MLTeJB</strain>
    </source>
</reference>
<name>A0A1D7QRH9_9BACI</name>
<accession>A0A1D7QRH9</accession>
<proteinExistence type="predicted"/>
<dbReference type="EMBL" id="CP012502">
    <property type="protein sequence ID" value="AOM81614.1"/>
    <property type="molecule type" value="Genomic_DNA"/>
</dbReference>
<dbReference type="KEGG" id="bbev:BBEV_0219"/>
<evidence type="ECO:0000313" key="2">
    <source>
        <dbReference type="Proteomes" id="UP000094463"/>
    </source>
</evidence>
<keyword evidence="2" id="KW-1185">Reference proteome</keyword>
<sequence>MASEKQSLSRIKYSFILLSRFSQHLPKTMKHYVKGAKAIAAVASRRYADYRLQESSQSLSTRKEK</sequence>
<protein>
    <submittedName>
        <fullName evidence="1">Uncharacterized protein</fullName>
    </submittedName>
</protein>
<gene>
    <name evidence="1" type="ORF">BBEV_0219</name>
</gene>
<organism evidence="1 2">
    <name type="scientific">Salisediminibacterium beveridgei</name>
    <dbReference type="NCBI Taxonomy" id="632773"/>
    <lineage>
        <taxon>Bacteria</taxon>
        <taxon>Bacillati</taxon>
        <taxon>Bacillota</taxon>
        <taxon>Bacilli</taxon>
        <taxon>Bacillales</taxon>
        <taxon>Bacillaceae</taxon>
        <taxon>Salisediminibacterium</taxon>
    </lineage>
</organism>
<dbReference type="AlphaFoldDB" id="A0A1D7QRH9"/>
<dbReference type="STRING" id="632773.BBEV_0219"/>